<dbReference type="AlphaFoldDB" id="A0AAJ0EN31"/>
<dbReference type="GeneID" id="85465351"/>
<dbReference type="GO" id="GO:0000976">
    <property type="term" value="F:transcription cis-regulatory region binding"/>
    <property type="evidence" value="ECO:0007669"/>
    <property type="project" value="TreeGrafter"/>
</dbReference>
<keyword evidence="2" id="KW-0539">Nucleus</keyword>
<dbReference type="InterPro" id="IPR001138">
    <property type="entry name" value="Zn2Cys6_DnaBD"/>
</dbReference>
<gene>
    <name evidence="4" type="ORF">BDP55DRAFT_759273</name>
</gene>
<dbReference type="EMBL" id="JAHMHR010000078">
    <property type="protein sequence ID" value="KAK1658141.1"/>
    <property type="molecule type" value="Genomic_DNA"/>
</dbReference>
<sequence length="594" mass="67358">MSISSPDIRVGAYESDQRNQTPPREFSRSKRQSWYVQASAPFASEDESNIPSSVRCIRLHLKCDTPTPTCSPCGKAAKSCTYIATTRVTFRHHHNPSIEGFQESLEDNRAVPFPAHQVWLSTPPTREIITCHDRALWVAYVQLTKARVVIFSDDSIALEPNESSQETTAVEKPSTLPSIANLLITASAESPRARDVVQIPEPPQQDVSETLYPCDVEEPSSNPLWPLRDKREVFLLQHFINHLSLWFDYCDKDRHFRMTIVQTASTHFVLLNALLAISCKHLSQTQPEKWVAGEADDYQARCLQSYIPALAHPAAARGFTTGVLCAITMILRLYEEMTVPSVDDRPYGHILDTNIFTLPDSSEDPNYSLCRACLLVAIRQEIFISFVARTPPPRLAHRCGITQTLEPTSDFNWAWRIITFTEEVLTFAYSPDTRSTTSWEDLRTYLHQWMEKRPASFNPLWQAGSDREAFPEIIFANDFHIAGQQHAIICQIMLLTHDPRIPVLGLDRAMASKAVEVEVRRLTRQICGIAYSAGEWQPATIAAGMTVAMCGHLFHNPEEQEKLLDILAKSEAHMGWSLLRQEERLKAFWERNAE</sequence>
<evidence type="ECO:0000256" key="1">
    <source>
        <dbReference type="ARBA" id="ARBA00004123"/>
    </source>
</evidence>
<evidence type="ECO:0000256" key="3">
    <source>
        <dbReference type="SAM" id="MobiDB-lite"/>
    </source>
</evidence>
<reference evidence="4" key="1">
    <citation type="submission" date="2021-06" db="EMBL/GenBank/DDBJ databases">
        <title>Comparative genomics, transcriptomics and evolutionary studies reveal genomic signatures of adaptation to plant cell wall in hemibiotrophic fungi.</title>
        <authorList>
            <consortium name="DOE Joint Genome Institute"/>
            <person name="Baroncelli R."/>
            <person name="Diaz J.F."/>
            <person name="Benocci T."/>
            <person name="Peng M."/>
            <person name="Battaglia E."/>
            <person name="Haridas S."/>
            <person name="Andreopoulos W."/>
            <person name="Labutti K."/>
            <person name="Pangilinan J."/>
            <person name="Floch G.L."/>
            <person name="Makela M.R."/>
            <person name="Henrissat B."/>
            <person name="Grigoriev I.V."/>
            <person name="Crouch J.A."/>
            <person name="De Vries R.P."/>
            <person name="Sukno S.A."/>
            <person name="Thon M.R."/>
        </authorList>
    </citation>
    <scope>NUCLEOTIDE SEQUENCE</scope>
    <source>
        <strain evidence="4">CBS 193.32</strain>
    </source>
</reference>
<organism evidence="4 5">
    <name type="scientific">Colletotrichum godetiae</name>
    <dbReference type="NCBI Taxonomy" id="1209918"/>
    <lineage>
        <taxon>Eukaryota</taxon>
        <taxon>Fungi</taxon>
        <taxon>Dikarya</taxon>
        <taxon>Ascomycota</taxon>
        <taxon>Pezizomycotina</taxon>
        <taxon>Sordariomycetes</taxon>
        <taxon>Hypocreomycetidae</taxon>
        <taxon>Glomerellales</taxon>
        <taxon>Glomerellaceae</taxon>
        <taxon>Colletotrichum</taxon>
        <taxon>Colletotrichum acutatum species complex</taxon>
    </lineage>
</organism>
<dbReference type="CDD" id="cd00067">
    <property type="entry name" value="GAL4"/>
    <property type="match status" value="1"/>
</dbReference>
<evidence type="ECO:0000313" key="4">
    <source>
        <dbReference type="EMBL" id="KAK1658141.1"/>
    </source>
</evidence>
<dbReference type="GO" id="GO:0045944">
    <property type="term" value="P:positive regulation of transcription by RNA polymerase II"/>
    <property type="evidence" value="ECO:0007669"/>
    <property type="project" value="TreeGrafter"/>
</dbReference>
<feature type="region of interest" description="Disordered" evidence="3">
    <location>
        <begin position="1"/>
        <end position="32"/>
    </location>
</feature>
<dbReference type="Pfam" id="PF11951">
    <property type="entry name" value="Fungal_trans_2"/>
    <property type="match status" value="1"/>
</dbReference>
<dbReference type="Proteomes" id="UP001224890">
    <property type="component" value="Unassembled WGS sequence"/>
</dbReference>
<evidence type="ECO:0000313" key="5">
    <source>
        <dbReference type="Proteomes" id="UP001224890"/>
    </source>
</evidence>
<name>A0AAJ0EN31_9PEZI</name>
<dbReference type="GO" id="GO:0005634">
    <property type="term" value="C:nucleus"/>
    <property type="evidence" value="ECO:0007669"/>
    <property type="project" value="UniProtKB-SubCell"/>
</dbReference>
<accession>A0AAJ0EN31</accession>
<dbReference type="PANTHER" id="PTHR37534">
    <property type="entry name" value="TRANSCRIPTIONAL ACTIVATOR PROTEIN UGA3"/>
    <property type="match status" value="1"/>
</dbReference>
<protein>
    <recommendedName>
        <fullName evidence="6">Zn(2)-C6 fungal-type domain-containing protein</fullName>
    </recommendedName>
</protein>
<dbReference type="InterPro" id="IPR036864">
    <property type="entry name" value="Zn2-C6_fun-type_DNA-bd_sf"/>
</dbReference>
<proteinExistence type="predicted"/>
<dbReference type="PANTHER" id="PTHR37534:SF2">
    <property type="entry name" value="N-ACETYLTRANSFERASE DOMAIN-CONTAINING PROTEIN"/>
    <property type="match status" value="1"/>
</dbReference>
<comment type="subcellular location">
    <subcellularLocation>
        <location evidence="1">Nucleus</location>
    </subcellularLocation>
</comment>
<dbReference type="RefSeq" id="XP_060422905.1">
    <property type="nucleotide sequence ID" value="XM_060580825.1"/>
</dbReference>
<dbReference type="GO" id="GO:0008270">
    <property type="term" value="F:zinc ion binding"/>
    <property type="evidence" value="ECO:0007669"/>
    <property type="project" value="InterPro"/>
</dbReference>
<dbReference type="Gene3D" id="4.10.240.10">
    <property type="entry name" value="Zn(2)-C6 fungal-type DNA-binding domain"/>
    <property type="match status" value="1"/>
</dbReference>
<dbReference type="GO" id="GO:0000981">
    <property type="term" value="F:DNA-binding transcription factor activity, RNA polymerase II-specific"/>
    <property type="evidence" value="ECO:0007669"/>
    <property type="project" value="InterPro"/>
</dbReference>
<comment type="caution">
    <text evidence="4">The sequence shown here is derived from an EMBL/GenBank/DDBJ whole genome shotgun (WGS) entry which is preliminary data.</text>
</comment>
<dbReference type="InterPro" id="IPR021858">
    <property type="entry name" value="Fun_TF"/>
</dbReference>
<evidence type="ECO:0000256" key="2">
    <source>
        <dbReference type="ARBA" id="ARBA00023242"/>
    </source>
</evidence>
<evidence type="ECO:0008006" key="6">
    <source>
        <dbReference type="Google" id="ProtNLM"/>
    </source>
</evidence>
<keyword evidence="5" id="KW-1185">Reference proteome</keyword>